<dbReference type="Proteomes" id="UP000035346">
    <property type="component" value="Unassembled WGS sequence"/>
</dbReference>
<reference evidence="1 2" key="1">
    <citation type="journal article" date="2015" name="PLoS ONE">
        <title>Genomic analysis reveals the molecular basis for capsule loss in the group B streptococcus population.</title>
        <authorList>
            <consortium name="DEVANI Consortium"/>
            <person name="Rosini R."/>
            <person name="Campisi E."/>
            <person name="De Chiara M."/>
            <person name="Tettelin H."/>
            <person name="Rinaudo D."/>
            <person name="Toniolo C."/>
            <person name="Metruccio M."/>
            <person name="Guidotti S."/>
            <person name="Sorensen U.B."/>
            <person name="Kilian M."/>
            <person name="Ramirez M."/>
            <person name="Janulczyk R."/>
            <person name="Donati C."/>
            <person name="Grandi G."/>
            <person name="Margarit I."/>
        </authorList>
    </citation>
    <scope>NUCLEOTIDE SEQUENCE [LARGE SCALE GENOMIC DNA]</scope>
    <source>
        <strain evidence="1 2">DK-B-USS-215</strain>
    </source>
</reference>
<sequence>MDYLIFNYHDGEFLCAQGRLLRFASQGLAKQYMTSHYQVPRPEDVTKKTLEVNHYEFPFKIVKARSCS</sequence>
<name>A0A3P1C954_STRAG</name>
<accession>A0A3P1C954</accession>
<dbReference type="AlphaFoldDB" id="A0A3P1C954"/>
<dbReference type="RefSeq" id="WP_000385051.1">
    <property type="nucleotide sequence ID" value="NZ_FJRS01000060.1"/>
</dbReference>
<evidence type="ECO:0000313" key="2">
    <source>
        <dbReference type="Proteomes" id="UP000035346"/>
    </source>
</evidence>
<comment type="caution">
    <text evidence="1">The sequence shown here is derived from an EMBL/GenBank/DDBJ whole genome shotgun (WGS) entry which is preliminary data.</text>
</comment>
<evidence type="ECO:0000313" key="1">
    <source>
        <dbReference type="EMBL" id="KLL36524.1"/>
    </source>
</evidence>
<proteinExistence type="predicted"/>
<dbReference type="EMBL" id="LBKL01000084">
    <property type="protein sequence ID" value="KLL36524.1"/>
    <property type="molecule type" value="Genomic_DNA"/>
</dbReference>
<gene>
    <name evidence="1" type="ORF">WA04_08925</name>
</gene>
<protein>
    <submittedName>
        <fullName evidence="1">Uncharacterized protein</fullName>
    </submittedName>
</protein>
<organism evidence="1 2">
    <name type="scientific">Streptococcus agalactiae</name>
    <dbReference type="NCBI Taxonomy" id="1311"/>
    <lineage>
        <taxon>Bacteria</taxon>
        <taxon>Bacillati</taxon>
        <taxon>Bacillota</taxon>
        <taxon>Bacilli</taxon>
        <taxon>Lactobacillales</taxon>
        <taxon>Streptococcaceae</taxon>
        <taxon>Streptococcus</taxon>
    </lineage>
</organism>